<protein>
    <submittedName>
        <fullName evidence="1">DNA primase</fullName>
    </submittedName>
</protein>
<dbReference type="Pfam" id="PF13155">
    <property type="entry name" value="Toprim_2"/>
    <property type="match status" value="1"/>
</dbReference>
<reference evidence="1" key="1">
    <citation type="journal article" date="2021" name="Proc. Natl. Acad. Sci. U.S.A.">
        <title>A Catalog of Tens of Thousands of Viruses from Human Metagenomes Reveals Hidden Associations with Chronic Diseases.</title>
        <authorList>
            <person name="Tisza M.J."/>
            <person name="Buck C.B."/>
        </authorList>
    </citation>
    <scope>NUCLEOTIDE SEQUENCE</scope>
    <source>
        <strain evidence="1">Ct3r22</strain>
    </source>
</reference>
<name>A0A8S5V1A1_9CAUD</name>
<organism evidence="1">
    <name type="scientific">Siphoviridae sp. ct3r22</name>
    <dbReference type="NCBI Taxonomy" id="2825325"/>
    <lineage>
        <taxon>Viruses</taxon>
        <taxon>Duplodnaviria</taxon>
        <taxon>Heunggongvirae</taxon>
        <taxon>Uroviricota</taxon>
        <taxon>Caudoviricetes</taxon>
    </lineage>
</organism>
<dbReference type="SUPFAM" id="SSF56731">
    <property type="entry name" value="DNA primase core"/>
    <property type="match status" value="1"/>
</dbReference>
<dbReference type="EMBL" id="BK016180">
    <property type="protein sequence ID" value="DAG00383.1"/>
    <property type="molecule type" value="Genomic_DNA"/>
</dbReference>
<proteinExistence type="predicted"/>
<dbReference type="Gene3D" id="3.40.1360.10">
    <property type="match status" value="1"/>
</dbReference>
<accession>A0A8S5V1A1</accession>
<sequence>MFRVDKDEIIQELSLSPNGSAGWLTNKDEVCPFCGKGGKKWGIHFNELGTNAVFFCFKCGTKTTLKKFLEKIHRMDLAKINYENSIKVSKLIPLVKDEEDEEVNFDLEECELPKKLEYIKNDEYLNNRGFNKRYYEQFKPAITNFFLERKLQDKFIFQFTMKGKTVAWLARSKKSKEWHEQNLKEFKEGKSKLVLRYENSKDGFANVVGGYDLITDSTDTIIIVEGMFDYISVDDKLHLYESEEIKCVFTFGNNIGNNQISLLRQKKSVRNIILMYDPDKPEMIKTAALTLQKYFNVTIAELKDKKKDPGDATQEELLEALDDLIEPINFYTKFFV</sequence>
<evidence type="ECO:0000313" key="1">
    <source>
        <dbReference type="EMBL" id="DAG00383.1"/>
    </source>
</evidence>